<keyword evidence="1" id="KW-0560">Oxidoreductase</keyword>
<dbReference type="Proteomes" id="UP000053328">
    <property type="component" value="Unassembled WGS sequence"/>
</dbReference>
<dbReference type="Pfam" id="PF13410">
    <property type="entry name" value="GST_C_2"/>
    <property type="match status" value="1"/>
</dbReference>
<dbReference type="PROSITE" id="PS50404">
    <property type="entry name" value="GST_NTER"/>
    <property type="match status" value="1"/>
</dbReference>
<name>A0A0D2BQZ1_9EURO</name>
<reference evidence="4 5" key="1">
    <citation type="submission" date="2015-01" db="EMBL/GenBank/DDBJ databases">
        <title>The Genome Sequence of Exophiala spinifera CBS89968.</title>
        <authorList>
            <consortium name="The Broad Institute Genomics Platform"/>
            <person name="Cuomo C."/>
            <person name="de Hoog S."/>
            <person name="Gorbushina A."/>
            <person name="Stielow B."/>
            <person name="Teixiera M."/>
            <person name="Abouelleil A."/>
            <person name="Chapman S.B."/>
            <person name="Priest M."/>
            <person name="Young S.K."/>
            <person name="Wortman J."/>
            <person name="Nusbaum C."/>
            <person name="Birren B."/>
        </authorList>
    </citation>
    <scope>NUCLEOTIDE SEQUENCE [LARGE SCALE GENOMIC DNA]</scope>
    <source>
        <strain evidence="4 5">CBS 89968</strain>
    </source>
</reference>
<dbReference type="RefSeq" id="XP_016233815.1">
    <property type="nucleotide sequence ID" value="XM_016383112.1"/>
</dbReference>
<protein>
    <recommendedName>
        <fullName evidence="6">GST N-terminal domain-containing protein</fullName>
    </recommendedName>
</protein>
<dbReference type="InterPro" id="IPR005442">
    <property type="entry name" value="GST_omega"/>
</dbReference>
<feature type="domain" description="GST C-terminal" evidence="3">
    <location>
        <begin position="119"/>
        <end position="253"/>
    </location>
</feature>
<dbReference type="OrthoDB" id="4951845at2759"/>
<accession>A0A0D2BQZ1</accession>
<sequence>MGSSHPDADIYPEATGSAAHIVAEHQKDAPITLYSGWFCPFVQRTWITLEEKKIPYKYVEINPYNKEPSFLKLNPRGLVPTLGAPTKDGSVKPLIESNIISEYLDWAYPKSGPKLFPEDPFENAHMKIWVDHVTTRILPAYHRFLQWTEKSPYSLEKAKTEFLGSLKTWIQQADPEGPYFLGKDISYADVALAPWALRLWVFDHFKGGSGIPEVGQASEDQSAWDRWHKWVAAIQSRKSVTETLSDREHYLPIYQRYAEDRAQSEMAKATREGKGVP</sequence>
<dbReference type="AlphaFoldDB" id="A0A0D2BQZ1"/>
<dbReference type="SFLD" id="SFLDS00019">
    <property type="entry name" value="Glutathione_Transferase_(cytos"/>
    <property type="match status" value="1"/>
</dbReference>
<dbReference type="InterPro" id="IPR010987">
    <property type="entry name" value="Glutathione-S-Trfase_C-like"/>
</dbReference>
<dbReference type="VEuPathDB" id="FungiDB:PV08_08788"/>
<dbReference type="EMBL" id="KN847497">
    <property type="protein sequence ID" value="KIW13599.1"/>
    <property type="molecule type" value="Genomic_DNA"/>
</dbReference>
<dbReference type="PRINTS" id="PR01625">
    <property type="entry name" value="GSTRNSFRASEO"/>
</dbReference>
<dbReference type="SUPFAM" id="SSF52833">
    <property type="entry name" value="Thioredoxin-like"/>
    <property type="match status" value="1"/>
</dbReference>
<feature type="domain" description="GST N-terminal" evidence="2">
    <location>
        <begin position="29"/>
        <end position="112"/>
    </location>
</feature>
<evidence type="ECO:0000313" key="5">
    <source>
        <dbReference type="Proteomes" id="UP000053328"/>
    </source>
</evidence>
<organism evidence="4 5">
    <name type="scientific">Exophiala spinifera</name>
    <dbReference type="NCBI Taxonomy" id="91928"/>
    <lineage>
        <taxon>Eukaryota</taxon>
        <taxon>Fungi</taxon>
        <taxon>Dikarya</taxon>
        <taxon>Ascomycota</taxon>
        <taxon>Pezizomycotina</taxon>
        <taxon>Eurotiomycetes</taxon>
        <taxon>Chaetothyriomycetidae</taxon>
        <taxon>Chaetothyriales</taxon>
        <taxon>Herpotrichiellaceae</taxon>
        <taxon>Exophiala</taxon>
    </lineage>
</organism>
<dbReference type="HOGENOM" id="CLU_011226_9_1_1"/>
<evidence type="ECO:0000256" key="1">
    <source>
        <dbReference type="ARBA" id="ARBA00023002"/>
    </source>
</evidence>
<dbReference type="InterPro" id="IPR004045">
    <property type="entry name" value="Glutathione_S-Trfase_N"/>
</dbReference>
<evidence type="ECO:0000259" key="2">
    <source>
        <dbReference type="PROSITE" id="PS50404"/>
    </source>
</evidence>
<dbReference type="PANTHER" id="PTHR43968:SF13">
    <property type="entry name" value="GLUTATHIONE TRANSFERASE OMEGA-1"/>
    <property type="match status" value="1"/>
</dbReference>
<evidence type="ECO:0000313" key="4">
    <source>
        <dbReference type="EMBL" id="KIW13599.1"/>
    </source>
</evidence>
<dbReference type="GO" id="GO:0005737">
    <property type="term" value="C:cytoplasm"/>
    <property type="evidence" value="ECO:0007669"/>
    <property type="project" value="InterPro"/>
</dbReference>
<dbReference type="CDD" id="cd00299">
    <property type="entry name" value="GST_C_family"/>
    <property type="match status" value="1"/>
</dbReference>
<dbReference type="InterPro" id="IPR036249">
    <property type="entry name" value="Thioredoxin-like_sf"/>
</dbReference>
<dbReference type="STRING" id="91928.A0A0D2BQZ1"/>
<dbReference type="InterPro" id="IPR036282">
    <property type="entry name" value="Glutathione-S-Trfase_C_sf"/>
</dbReference>
<dbReference type="Pfam" id="PF13417">
    <property type="entry name" value="GST_N_3"/>
    <property type="match status" value="1"/>
</dbReference>
<dbReference type="GO" id="GO:0004364">
    <property type="term" value="F:glutathione transferase activity"/>
    <property type="evidence" value="ECO:0007669"/>
    <property type="project" value="InterPro"/>
</dbReference>
<gene>
    <name evidence="4" type="ORF">PV08_08788</name>
</gene>
<dbReference type="SUPFAM" id="SSF47616">
    <property type="entry name" value="GST C-terminal domain-like"/>
    <property type="match status" value="1"/>
</dbReference>
<proteinExistence type="predicted"/>
<dbReference type="PROSITE" id="PS50405">
    <property type="entry name" value="GST_CTER"/>
    <property type="match status" value="1"/>
</dbReference>
<dbReference type="InterPro" id="IPR050983">
    <property type="entry name" value="GST_Omega/HSP26"/>
</dbReference>
<dbReference type="Gene3D" id="3.40.30.10">
    <property type="entry name" value="Glutaredoxin"/>
    <property type="match status" value="1"/>
</dbReference>
<dbReference type="InterPro" id="IPR040079">
    <property type="entry name" value="Glutathione_S-Trfase"/>
</dbReference>
<dbReference type="Gene3D" id="1.20.1050.10">
    <property type="match status" value="1"/>
</dbReference>
<evidence type="ECO:0008006" key="6">
    <source>
        <dbReference type="Google" id="ProtNLM"/>
    </source>
</evidence>
<dbReference type="PANTHER" id="PTHR43968">
    <property type="match status" value="1"/>
</dbReference>
<dbReference type="GO" id="GO:0045174">
    <property type="term" value="F:glutathione dehydrogenase (ascorbate) activity"/>
    <property type="evidence" value="ECO:0007669"/>
    <property type="project" value="UniProtKB-ARBA"/>
</dbReference>
<dbReference type="SFLD" id="SFLDG00358">
    <property type="entry name" value="Main_(cytGST)"/>
    <property type="match status" value="1"/>
</dbReference>
<dbReference type="GeneID" id="27335871"/>
<evidence type="ECO:0000259" key="3">
    <source>
        <dbReference type="PROSITE" id="PS50405"/>
    </source>
</evidence>
<keyword evidence="5" id="KW-1185">Reference proteome</keyword>
<dbReference type="CDD" id="cd00570">
    <property type="entry name" value="GST_N_family"/>
    <property type="match status" value="1"/>
</dbReference>